<name>A0A2C9VPY4_MANES</name>
<evidence type="ECO:0000256" key="1">
    <source>
        <dbReference type="SAM" id="Phobius"/>
    </source>
</evidence>
<accession>A0A2C9VPY4</accession>
<comment type="caution">
    <text evidence="2">The sequence shown here is derived from an EMBL/GenBank/DDBJ whole genome shotgun (WGS) entry which is preliminary data.</text>
</comment>
<keyword evidence="1" id="KW-0812">Transmembrane</keyword>
<keyword evidence="3" id="KW-1185">Reference proteome</keyword>
<evidence type="ECO:0000313" key="3">
    <source>
        <dbReference type="Proteomes" id="UP000091857"/>
    </source>
</evidence>
<sequence>MSAEFDLALIRASSQLWLFTFASSKGSVCFGSLCCAFFCYMLLCYLQHRLNLWVAAASMRLRPKRTYSGVECFGGFHIKRFFYLFLFFRGDLT</sequence>
<organism evidence="2 3">
    <name type="scientific">Manihot esculenta</name>
    <name type="common">Cassava</name>
    <name type="synonym">Jatropha manihot</name>
    <dbReference type="NCBI Taxonomy" id="3983"/>
    <lineage>
        <taxon>Eukaryota</taxon>
        <taxon>Viridiplantae</taxon>
        <taxon>Streptophyta</taxon>
        <taxon>Embryophyta</taxon>
        <taxon>Tracheophyta</taxon>
        <taxon>Spermatophyta</taxon>
        <taxon>Magnoliopsida</taxon>
        <taxon>eudicotyledons</taxon>
        <taxon>Gunneridae</taxon>
        <taxon>Pentapetalae</taxon>
        <taxon>rosids</taxon>
        <taxon>fabids</taxon>
        <taxon>Malpighiales</taxon>
        <taxon>Euphorbiaceae</taxon>
        <taxon>Crotonoideae</taxon>
        <taxon>Manihoteae</taxon>
        <taxon>Manihot</taxon>
    </lineage>
</organism>
<gene>
    <name evidence="2" type="ORF">MANES_06G069000v8</name>
</gene>
<dbReference type="Proteomes" id="UP000091857">
    <property type="component" value="Chromosome 6"/>
</dbReference>
<feature type="transmembrane region" description="Helical" evidence="1">
    <location>
        <begin position="16"/>
        <end position="46"/>
    </location>
</feature>
<reference evidence="3" key="1">
    <citation type="journal article" date="2016" name="Nat. Biotechnol.">
        <title>Sequencing wild and cultivated cassava and related species reveals extensive interspecific hybridization and genetic diversity.</title>
        <authorList>
            <person name="Bredeson J.V."/>
            <person name="Lyons J.B."/>
            <person name="Prochnik S.E."/>
            <person name="Wu G.A."/>
            <person name="Ha C.M."/>
            <person name="Edsinger-Gonzales E."/>
            <person name="Grimwood J."/>
            <person name="Schmutz J."/>
            <person name="Rabbi I.Y."/>
            <person name="Egesi C."/>
            <person name="Nauluvula P."/>
            <person name="Lebot V."/>
            <person name="Ndunguru J."/>
            <person name="Mkamilo G."/>
            <person name="Bart R.S."/>
            <person name="Setter T.L."/>
            <person name="Gleadow R.M."/>
            <person name="Kulakow P."/>
            <person name="Ferguson M.E."/>
            <person name="Rounsley S."/>
            <person name="Rokhsar D.S."/>
        </authorList>
    </citation>
    <scope>NUCLEOTIDE SEQUENCE [LARGE SCALE GENOMIC DNA]</scope>
    <source>
        <strain evidence="3">cv. AM560-2</strain>
    </source>
</reference>
<feature type="transmembrane region" description="Helical" evidence="1">
    <location>
        <begin position="67"/>
        <end position="88"/>
    </location>
</feature>
<dbReference type="EMBL" id="CM004392">
    <property type="protein sequence ID" value="OAY47310.1"/>
    <property type="molecule type" value="Genomic_DNA"/>
</dbReference>
<proteinExistence type="predicted"/>
<protein>
    <submittedName>
        <fullName evidence="2">Uncharacterized protein</fullName>
    </submittedName>
</protein>
<evidence type="ECO:0000313" key="2">
    <source>
        <dbReference type="EMBL" id="OAY47310.1"/>
    </source>
</evidence>
<dbReference type="AlphaFoldDB" id="A0A2C9VPY4"/>
<dbReference type="Gramene" id="Manes.06G069000.1.v8.1">
    <property type="protein sequence ID" value="Manes.06G069000.1.v8.1.CDS"/>
    <property type="gene ID" value="Manes.06G069000.v8.1"/>
</dbReference>
<keyword evidence="1" id="KW-1133">Transmembrane helix</keyword>
<keyword evidence="1" id="KW-0472">Membrane</keyword>